<evidence type="ECO:0000313" key="6">
    <source>
        <dbReference type="EMBL" id="CDW79303.1"/>
    </source>
</evidence>
<dbReference type="Pfam" id="PF01027">
    <property type="entry name" value="Bax1-I"/>
    <property type="match status" value="1"/>
</dbReference>
<feature type="transmembrane region" description="Helical" evidence="5">
    <location>
        <begin position="248"/>
        <end position="269"/>
    </location>
</feature>
<evidence type="ECO:0000256" key="2">
    <source>
        <dbReference type="ARBA" id="ARBA00022692"/>
    </source>
</evidence>
<gene>
    <name evidence="6" type="primary">Contig5856.g6278</name>
    <name evidence="6" type="ORF">STYLEM_8289</name>
</gene>
<dbReference type="AlphaFoldDB" id="A0A078AEG0"/>
<evidence type="ECO:0000313" key="7">
    <source>
        <dbReference type="Proteomes" id="UP000039865"/>
    </source>
</evidence>
<dbReference type="PANTHER" id="PTHR23291">
    <property type="entry name" value="BAX INHIBITOR-RELATED"/>
    <property type="match status" value="1"/>
</dbReference>
<dbReference type="FunCoup" id="A0A078AEG0">
    <property type="interactions" value="15"/>
</dbReference>
<evidence type="ECO:0000256" key="5">
    <source>
        <dbReference type="RuleBase" id="RU004379"/>
    </source>
</evidence>
<keyword evidence="7" id="KW-1185">Reference proteome</keyword>
<dbReference type="InParanoid" id="A0A078AEG0"/>
<dbReference type="GO" id="GO:0016020">
    <property type="term" value="C:membrane"/>
    <property type="evidence" value="ECO:0007669"/>
    <property type="project" value="UniProtKB-SubCell"/>
</dbReference>
<keyword evidence="3 5" id="KW-1133">Transmembrane helix</keyword>
<proteinExistence type="inferred from homology"/>
<dbReference type="Proteomes" id="UP000039865">
    <property type="component" value="Unassembled WGS sequence"/>
</dbReference>
<sequence>MQELSRRDNNNNMYQQNNQAQYQQYREPLHNQDHHYQRKHSYSSSDSSHHHFHEGMSDEDRIGFIRKVYGILSAQLSLTAFMCLIPYLSDSVRAIMVSQFWLVILSMVMAIVLVCTLFCVPSLARKVPTNYYLMFAFTICESYSIAFVCAAVNDAKTVLAAAAITAAIVVSLTIYALTTKKDFTVMGGMIFVFSACLLMFGVFTMFWGYYARVVYCCLGLILFGLYLIIDTQMICGGKRYSVSKEDYIYGAIILYLDILNIFLFVLQLLSSKND</sequence>
<feature type="transmembrane region" description="Helical" evidence="5">
    <location>
        <begin position="68"/>
        <end position="88"/>
    </location>
</feature>
<keyword evidence="2 5" id="KW-0812">Transmembrane</keyword>
<comment type="subcellular location">
    <subcellularLocation>
        <location evidence="1">Membrane</location>
        <topology evidence="1">Multi-pass membrane protein</topology>
    </subcellularLocation>
</comment>
<protein>
    <recommendedName>
        <fullName evidence="8">Nmda receptor glutamate-binding chain</fullName>
    </recommendedName>
</protein>
<accession>A0A078AEG0</accession>
<evidence type="ECO:0008006" key="8">
    <source>
        <dbReference type="Google" id="ProtNLM"/>
    </source>
</evidence>
<feature type="transmembrane region" description="Helical" evidence="5">
    <location>
        <begin position="100"/>
        <end position="120"/>
    </location>
</feature>
<dbReference type="OrthoDB" id="7933078at2759"/>
<reference evidence="6 7" key="1">
    <citation type="submission" date="2014-06" db="EMBL/GenBank/DDBJ databases">
        <authorList>
            <person name="Swart Estienne"/>
        </authorList>
    </citation>
    <scope>NUCLEOTIDE SEQUENCE [LARGE SCALE GENOMIC DNA]</scope>
    <source>
        <strain evidence="6 7">130c</strain>
    </source>
</reference>
<comment type="similarity">
    <text evidence="5">Belongs to the BI1 family.</text>
</comment>
<feature type="transmembrane region" description="Helical" evidence="5">
    <location>
        <begin position="209"/>
        <end position="228"/>
    </location>
</feature>
<feature type="transmembrane region" description="Helical" evidence="5">
    <location>
        <begin position="185"/>
        <end position="203"/>
    </location>
</feature>
<feature type="transmembrane region" description="Helical" evidence="5">
    <location>
        <begin position="159"/>
        <end position="178"/>
    </location>
</feature>
<evidence type="ECO:0000256" key="1">
    <source>
        <dbReference type="ARBA" id="ARBA00004141"/>
    </source>
</evidence>
<dbReference type="EMBL" id="CCKQ01007876">
    <property type="protein sequence ID" value="CDW79303.1"/>
    <property type="molecule type" value="Genomic_DNA"/>
</dbReference>
<feature type="transmembrane region" description="Helical" evidence="5">
    <location>
        <begin position="132"/>
        <end position="153"/>
    </location>
</feature>
<keyword evidence="4 5" id="KW-0472">Membrane</keyword>
<name>A0A078AEG0_STYLE</name>
<evidence type="ECO:0000256" key="4">
    <source>
        <dbReference type="ARBA" id="ARBA00023136"/>
    </source>
</evidence>
<organism evidence="6 7">
    <name type="scientific">Stylonychia lemnae</name>
    <name type="common">Ciliate</name>
    <dbReference type="NCBI Taxonomy" id="5949"/>
    <lineage>
        <taxon>Eukaryota</taxon>
        <taxon>Sar</taxon>
        <taxon>Alveolata</taxon>
        <taxon>Ciliophora</taxon>
        <taxon>Intramacronucleata</taxon>
        <taxon>Spirotrichea</taxon>
        <taxon>Stichotrichia</taxon>
        <taxon>Sporadotrichida</taxon>
        <taxon>Oxytrichidae</taxon>
        <taxon>Stylonychinae</taxon>
        <taxon>Stylonychia</taxon>
    </lineage>
</organism>
<dbReference type="InterPro" id="IPR006214">
    <property type="entry name" value="Bax_inhibitor_1-related"/>
</dbReference>
<dbReference type="PANTHER" id="PTHR23291:SF47">
    <property type="entry name" value="TRANSMEMBRANE BAX INHIBITOR MOTIF CONTAINING 7"/>
    <property type="match status" value="1"/>
</dbReference>
<evidence type="ECO:0000256" key="3">
    <source>
        <dbReference type="ARBA" id="ARBA00022989"/>
    </source>
</evidence>
<dbReference type="OMA" id="SIRMGKF"/>